<keyword evidence="8" id="KW-0862">Zinc</keyword>
<dbReference type="Pfam" id="PF08516">
    <property type="entry name" value="ADAM_CR"/>
    <property type="match status" value="1"/>
</dbReference>
<evidence type="ECO:0000256" key="2">
    <source>
        <dbReference type="ARBA" id="ARBA00022692"/>
    </source>
</evidence>
<feature type="domain" description="Disintegrin" evidence="12">
    <location>
        <begin position="438"/>
        <end position="526"/>
    </location>
</feature>
<dbReference type="InterPro" id="IPR036436">
    <property type="entry name" value="Disintegrin_dom_sf"/>
</dbReference>
<feature type="compositionally biased region" description="Polar residues" evidence="9">
    <location>
        <begin position="1263"/>
        <end position="1307"/>
    </location>
</feature>
<evidence type="ECO:0000256" key="9">
    <source>
        <dbReference type="SAM" id="MobiDB-lite"/>
    </source>
</evidence>
<feature type="binding site" evidence="8">
    <location>
        <position position="375"/>
    </location>
    <ligand>
        <name>Zn(2+)</name>
        <dbReference type="ChEBI" id="CHEBI:29105"/>
        <note>catalytic</note>
    </ligand>
</feature>
<evidence type="ECO:0000256" key="8">
    <source>
        <dbReference type="PROSITE-ProRule" id="PRU00276"/>
    </source>
</evidence>
<keyword evidence="8" id="KW-0479">Metal-binding</keyword>
<dbReference type="PROSITE" id="PS50026">
    <property type="entry name" value="EGF_3"/>
    <property type="match status" value="1"/>
</dbReference>
<feature type="disulfide bond" evidence="8">
    <location>
        <begin position="387"/>
        <end position="411"/>
    </location>
</feature>
<dbReference type="GO" id="GO:0016020">
    <property type="term" value="C:membrane"/>
    <property type="evidence" value="ECO:0007669"/>
    <property type="project" value="UniProtKB-SubCell"/>
</dbReference>
<dbReference type="InterPro" id="IPR001590">
    <property type="entry name" value="Peptidase_M12B"/>
</dbReference>
<feature type="disulfide bond" evidence="7">
    <location>
        <begin position="679"/>
        <end position="689"/>
    </location>
</feature>
<evidence type="ECO:0000313" key="15">
    <source>
        <dbReference type="Proteomes" id="UP001283361"/>
    </source>
</evidence>
<dbReference type="EMBL" id="JAWDGP010000750">
    <property type="protein sequence ID" value="KAK3797705.1"/>
    <property type="molecule type" value="Genomic_DNA"/>
</dbReference>
<evidence type="ECO:0000259" key="12">
    <source>
        <dbReference type="PROSITE" id="PS50214"/>
    </source>
</evidence>
<feature type="compositionally biased region" description="Low complexity" evidence="9">
    <location>
        <begin position="866"/>
        <end position="875"/>
    </location>
</feature>
<feature type="compositionally biased region" description="Low complexity" evidence="9">
    <location>
        <begin position="1237"/>
        <end position="1253"/>
    </location>
</feature>
<keyword evidence="4 10" id="KW-0472">Membrane</keyword>
<dbReference type="Pfam" id="PF01562">
    <property type="entry name" value="Pep_M12B_propep"/>
    <property type="match status" value="1"/>
</dbReference>
<evidence type="ECO:0000256" key="4">
    <source>
        <dbReference type="ARBA" id="ARBA00023136"/>
    </source>
</evidence>
<dbReference type="InterPro" id="IPR024079">
    <property type="entry name" value="MetalloPept_cat_dom_sf"/>
</dbReference>
<feature type="region of interest" description="Disordered" evidence="9">
    <location>
        <begin position="779"/>
        <end position="941"/>
    </location>
</feature>
<dbReference type="InterPro" id="IPR000742">
    <property type="entry name" value="EGF"/>
</dbReference>
<dbReference type="SUPFAM" id="SSF57552">
    <property type="entry name" value="Blood coagulation inhibitor (disintegrin)"/>
    <property type="match status" value="1"/>
</dbReference>
<dbReference type="PANTHER" id="PTHR11905">
    <property type="entry name" value="ADAM A DISINTEGRIN AND METALLOPROTEASE DOMAIN"/>
    <property type="match status" value="1"/>
</dbReference>
<sequence>MELLTPHYAVYKDKPRILLDKFVLVLLCYTVIHSVINVPGVNGYKPRSRSFFHRYHDCVVRMYSGSHVIPSTLDGQGSHFNNVTAEFTAFGRQFVLDLSLNRQLISGAYVQKVFHGTNQHSTSGTNDIFHSRIPHSSGDHCYYHGHLRHRPGSSAAVSTCDGLRGYIIDHDDSFHVEPVQNNVLRVFRSSDQRSLPFKCGTEGHDHSLQGHKHVLNRHRRSAKIRAPFDSNAQTRYVELYLVSDYRTFERHGKNESIVIQRSKDIANIVSSLYRQLNIYVVLVGVEVWAGGDLIRVTTSADNTMESFLRYRMRRINPRHHNDNAQLITGVFFDHGVVGKAIKGPICTHQFSGGVNMDYGGVVSLVATTVAHEMGHNFGMEHDNETQCDCLSDKCIMSATSGKISPKGWSSCSHNALAEAFHLGMDYCLRNIPETVFDGPVCGNGLMEEGEECDCGLPKDCKSQCCDPNTCRMYPLAKCATGKCCNLQTCQFKPATTTCRAAAGECDLPEFCNGTTEFCPSNVYNQDGRECMSGQSYCYKGRCATHTNQCKLLWGESGRVSDPICFQQLNVKGNEYGSCGYNWTSDRYKRCNKEDVMCGLLHCVHLNEKLMFWRDNLAIAKRASFLTRGNEQYVCRSAVLDVGMDMPDPGFSGDGVKCESNKICLNQKCVALGKLKIKQCLLNCHGNGYCNSEGQCHCYNGYAPPLCDKPGYGGSIHSGPASNQNDKDEKLFVLLMIFLIVLPLIVLIVAIFCCRARLKPYWHRFMQTFTNWAKCKNRKPKPIPPAKDFDIRGKSGGGRVSSGARGPKPPIYRDKQVSNPLLLHQESETDSKKSNAKRTGPAPLLPKTSVKDKAPPIRPPPPPSCPPSVVRSGSKSGSKKVRLSTPIQETQGPPSSTSKPSNSTSKGASSALLSSASEDESTGPVKVVKRESFRGSQISSPVLVCTTNRDSLVLADGNVDIIGPEAFTSKPSGGSQVKRSQSERGDLGAARPFVTKSASVRAGLGEEASAPTSTSGFRPRPVPPLPTEEEEDDTQPIYSNEGLGMGDLLSEIEGSLFKKEEEQLYNNLPIQETAPPCPPRPERYRPSSGKDTSVERSQVEAQPTGTESLPSSQNPNASKPIVLPDKTAPTSGRSKTPTRQSSINSNTANNNDSMKAKPSVSKNNVANELRQKMLSRSSNLSAPGKDSAQKSFVISGPKSVTGVKDGVAVHRTTSPRTNSSLVSTSVTPATTTINQVRPSINPSSISTSSKNSSNKLDDTKPASIKSTTDSAPPSVSSLKAKFNQSPGGPASASQARKNAPNISGTNTAKGAAISSHVSSEKTLSRSQSDPKAPVHKGLPQKSQSVLKTDTDKIQTKSKVAELKAALDKNQGQSTSAIKPAGKPVPQVKPGVKSVTSERSGVSGPGSKVESLGQPHRPVLPPKPGETRSSESPVRNVPKAATRSSGAASQPKRVQSFRI</sequence>
<feature type="transmembrane region" description="Helical" evidence="10">
    <location>
        <begin position="22"/>
        <end position="44"/>
    </location>
</feature>
<keyword evidence="2 10" id="KW-0812">Transmembrane</keyword>
<feature type="binding site" evidence="8">
    <location>
        <position position="371"/>
    </location>
    <ligand>
        <name>Zn(2+)</name>
        <dbReference type="ChEBI" id="CHEBI:29105"/>
        <note>catalytic</note>
    </ligand>
</feature>
<evidence type="ECO:0000256" key="3">
    <source>
        <dbReference type="ARBA" id="ARBA00022989"/>
    </source>
</evidence>
<name>A0AAE1B124_9GAST</name>
<feature type="compositionally biased region" description="Polar residues" evidence="9">
    <location>
        <begin position="1210"/>
        <end position="1236"/>
    </location>
</feature>
<dbReference type="Pfam" id="PF00200">
    <property type="entry name" value="Disintegrin"/>
    <property type="match status" value="1"/>
</dbReference>
<dbReference type="PROSITE" id="PS50214">
    <property type="entry name" value="DISINTEGRIN_2"/>
    <property type="match status" value="1"/>
</dbReference>
<keyword evidence="15" id="KW-1185">Reference proteome</keyword>
<evidence type="ECO:0000259" key="13">
    <source>
        <dbReference type="PROSITE" id="PS50215"/>
    </source>
</evidence>
<dbReference type="InterPro" id="IPR006586">
    <property type="entry name" value="ADAM_Cys-rich"/>
</dbReference>
<feature type="compositionally biased region" description="Low complexity" evidence="9">
    <location>
        <begin position="892"/>
        <end position="915"/>
    </location>
</feature>
<feature type="domain" description="Peptidase M12B" evidence="13">
    <location>
        <begin position="235"/>
        <end position="432"/>
    </location>
</feature>
<evidence type="ECO:0000256" key="1">
    <source>
        <dbReference type="ARBA" id="ARBA00004167"/>
    </source>
</evidence>
<feature type="domain" description="EGF-like" evidence="11">
    <location>
        <begin position="675"/>
        <end position="707"/>
    </location>
</feature>
<dbReference type="GO" id="GO:0004222">
    <property type="term" value="F:metalloendopeptidase activity"/>
    <property type="evidence" value="ECO:0007669"/>
    <property type="project" value="InterPro"/>
</dbReference>
<keyword evidence="3 10" id="KW-1133">Transmembrane helix</keyword>
<evidence type="ECO:0000313" key="14">
    <source>
        <dbReference type="EMBL" id="KAK3797705.1"/>
    </source>
</evidence>
<gene>
    <name evidence="14" type="ORF">RRG08_054722</name>
</gene>
<dbReference type="SMART" id="SM00050">
    <property type="entry name" value="DISIN"/>
    <property type="match status" value="1"/>
</dbReference>
<evidence type="ECO:0000256" key="7">
    <source>
        <dbReference type="PROSITE-ProRule" id="PRU00076"/>
    </source>
</evidence>
<evidence type="ECO:0008006" key="16">
    <source>
        <dbReference type="Google" id="ProtNLM"/>
    </source>
</evidence>
<feature type="compositionally biased region" description="Polar residues" evidence="9">
    <location>
        <begin position="1127"/>
        <end position="1152"/>
    </location>
</feature>
<protein>
    <recommendedName>
        <fullName evidence="16">Disintegrin and metalloproteinase domain-containing protein 12</fullName>
    </recommendedName>
</protein>
<comment type="subcellular location">
    <subcellularLocation>
        <location evidence="1">Membrane</location>
        <topology evidence="1">Single-pass membrane protein</topology>
    </subcellularLocation>
</comment>
<feature type="compositionally biased region" description="Polar residues" evidence="9">
    <location>
        <begin position="1098"/>
        <end position="1116"/>
    </location>
</feature>
<dbReference type="Gene3D" id="3.40.390.10">
    <property type="entry name" value="Collagenase (Catalytic Domain)"/>
    <property type="match status" value="1"/>
</dbReference>
<dbReference type="Pfam" id="PF01421">
    <property type="entry name" value="Reprolysin"/>
    <property type="match status" value="1"/>
</dbReference>
<evidence type="ECO:0000259" key="11">
    <source>
        <dbReference type="PROSITE" id="PS50026"/>
    </source>
</evidence>
<keyword evidence="5 7" id="KW-1015">Disulfide bond</keyword>
<reference evidence="14" key="1">
    <citation type="journal article" date="2023" name="G3 (Bethesda)">
        <title>A reference genome for the long-term kleptoplast-retaining sea slug Elysia crispata morphotype clarki.</title>
        <authorList>
            <person name="Eastman K.E."/>
            <person name="Pendleton A.L."/>
            <person name="Shaikh M.A."/>
            <person name="Suttiyut T."/>
            <person name="Ogas R."/>
            <person name="Tomko P."/>
            <person name="Gavelis G."/>
            <person name="Widhalm J.R."/>
            <person name="Wisecaver J.H."/>
        </authorList>
    </citation>
    <scope>NUCLEOTIDE SEQUENCE</scope>
    <source>
        <strain evidence="14">ECLA1</strain>
    </source>
</reference>
<feature type="compositionally biased region" description="Basic and acidic residues" evidence="9">
    <location>
        <begin position="1347"/>
        <end position="1365"/>
    </location>
</feature>
<evidence type="ECO:0000256" key="6">
    <source>
        <dbReference type="PROSITE-ProRule" id="PRU00068"/>
    </source>
</evidence>
<organism evidence="14 15">
    <name type="scientific">Elysia crispata</name>
    <name type="common">lettuce slug</name>
    <dbReference type="NCBI Taxonomy" id="231223"/>
    <lineage>
        <taxon>Eukaryota</taxon>
        <taxon>Metazoa</taxon>
        <taxon>Spiralia</taxon>
        <taxon>Lophotrochozoa</taxon>
        <taxon>Mollusca</taxon>
        <taxon>Gastropoda</taxon>
        <taxon>Heterobranchia</taxon>
        <taxon>Euthyneura</taxon>
        <taxon>Panpulmonata</taxon>
        <taxon>Sacoglossa</taxon>
        <taxon>Placobranchoidea</taxon>
        <taxon>Plakobranchidae</taxon>
        <taxon>Elysia</taxon>
    </lineage>
</organism>
<dbReference type="CDD" id="cd04269">
    <property type="entry name" value="ZnMc_adamalysin_II_like"/>
    <property type="match status" value="1"/>
</dbReference>
<dbReference type="PROSITE" id="PS01186">
    <property type="entry name" value="EGF_2"/>
    <property type="match status" value="1"/>
</dbReference>
<feature type="compositionally biased region" description="Pro residues" evidence="9">
    <location>
        <begin position="855"/>
        <end position="865"/>
    </location>
</feature>
<dbReference type="InterPro" id="IPR002870">
    <property type="entry name" value="Peptidase_M12B_N"/>
</dbReference>
<dbReference type="PROSITE" id="PS50215">
    <property type="entry name" value="ADAM_MEPRO"/>
    <property type="match status" value="1"/>
</dbReference>
<feature type="binding site" evidence="8">
    <location>
        <position position="381"/>
    </location>
    <ligand>
        <name>Zn(2+)</name>
        <dbReference type="ChEBI" id="CHEBI:29105"/>
        <note>catalytic</note>
    </ligand>
</feature>
<feature type="disulfide bond" evidence="7">
    <location>
        <begin position="697"/>
        <end position="706"/>
    </location>
</feature>
<comment type="caution">
    <text evidence="14">The sequence shown here is derived from an EMBL/GenBank/DDBJ whole genome shotgun (WGS) entry which is preliminary data.</text>
</comment>
<dbReference type="GO" id="GO:0006509">
    <property type="term" value="P:membrane protein ectodomain proteolysis"/>
    <property type="evidence" value="ECO:0007669"/>
    <property type="project" value="TreeGrafter"/>
</dbReference>
<dbReference type="InterPro" id="IPR001762">
    <property type="entry name" value="Disintegrin_dom"/>
</dbReference>
<dbReference type="PANTHER" id="PTHR11905:SF159">
    <property type="entry name" value="ADAM METALLOPROTEASE"/>
    <property type="match status" value="1"/>
</dbReference>
<evidence type="ECO:0000256" key="5">
    <source>
        <dbReference type="ARBA" id="ARBA00023157"/>
    </source>
</evidence>
<dbReference type="FunFam" id="4.10.70.10:FF:000001">
    <property type="entry name" value="Disintegrin and metalloproteinase domain-containing protein 22"/>
    <property type="match status" value="1"/>
</dbReference>
<comment type="caution">
    <text evidence="7">Lacks conserved residue(s) required for the propagation of feature annotation.</text>
</comment>
<dbReference type="SMART" id="SM00608">
    <property type="entry name" value="ACR"/>
    <property type="match status" value="1"/>
</dbReference>
<keyword evidence="7" id="KW-0245">EGF-like domain</keyword>
<feature type="disulfide bond" evidence="8">
    <location>
        <begin position="389"/>
        <end position="394"/>
    </location>
</feature>
<feature type="disulfide bond" evidence="6">
    <location>
        <begin position="498"/>
        <end position="518"/>
    </location>
</feature>
<feature type="region of interest" description="Disordered" evidence="9">
    <location>
        <begin position="962"/>
        <end position="1457"/>
    </location>
</feature>
<dbReference type="Gene3D" id="4.10.70.10">
    <property type="entry name" value="Disintegrin domain"/>
    <property type="match status" value="1"/>
</dbReference>
<proteinExistence type="predicted"/>
<accession>A0AAE1B124</accession>
<dbReference type="SUPFAM" id="SSF55486">
    <property type="entry name" value="Metalloproteases ('zincins'), catalytic domain"/>
    <property type="match status" value="1"/>
</dbReference>
<dbReference type="InterPro" id="IPR034027">
    <property type="entry name" value="Reprolysin_adamalysin"/>
</dbReference>
<feature type="active site" evidence="8">
    <location>
        <position position="372"/>
    </location>
</feature>
<evidence type="ECO:0000256" key="10">
    <source>
        <dbReference type="SAM" id="Phobius"/>
    </source>
</evidence>
<feature type="transmembrane region" description="Helical" evidence="10">
    <location>
        <begin position="730"/>
        <end position="751"/>
    </location>
</feature>
<feature type="compositionally biased region" description="Polar residues" evidence="9">
    <location>
        <begin position="968"/>
        <end position="978"/>
    </location>
</feature>
<dbReference type="Proteomes" id="UP001283361">
    <property type="component" value="Unassembled WGS sequence"/>
</dbReference>
<dbReference type="FunFam" id="3.40.390.10:FF:000002">
    <property type="entry name" value="Disintegrin and metalloproteinase domain-containing protein 22"/>
    <property type="match status" value="1"/>
</dbReference>
<dbReference type="GO" id="GO:0046872">
    <property type="term" value="F:metal ion binding"/>
    <property type="evidence" value="ECO:0007669"/>
    <property type="project" value="UniProtKB-KW"/>
</dbReference>